<reference evidence="2" key="1">
    <citation type="submission" date="2011-08" db="EMBL/GenBank/DDBJ databases">
        <title>The Genome Sequence of Eubacteriaceae bacterium ACC19a.</title>
        <authorList>
            <consortium name="The Broad Institute Genome Sequencing Platform"/>
            <person name="Earl A."/>
            <person name="Ward D."/>
            <person name="Feldgarden M."/>
            <person name="Gevers D."/>
            <person name="Sizova M."/>
            <person name="Hazen A."/>
            <person name="Epstein S."/>
            <person name="Young S.K."/>
            <person name="Zeng Q."/>
            <person name="Gargeya S."/>
            <person name="Fitzgerald M."/>
            <person name="Haas B."/>
            <person name="Abouelleil A."/>
            <person name="Alvarado L."/>
            <person name="Arachchi H.M."/>
            <person name="Berlin A."/>
            <person name="Brown A."/>
            <person name="Chapman S.B."/>
            <person name="Chen Z."/>
            <person name="Dunbar C."/>
            <person name="Freedman E."/>
            <person name="Gearin G."/>
            <person name="Gellesch M."/>
            <person name="Goldberg J."/>
            <person name="Griggs A."/>
            <person name="Gujja S."/>
            <person name="Heiman D."/>
            <person name="Howarth C."/>
            <person name="Larson L."/>
            <person name="Lui A."/>
            <person name="MacDonald P.J.P."/>
            <person name="Montmayeur A."/>
            <person name="Murphy C."/>
            <person name="Neiman D."/>
            <person name="Pearson M."/>
            <person name="Priest M."/>
            <person name="Roberts A."/>
            <person name="Saif S."/>
            <person name="Shea T."/>
            <person name="Shenoy N."/>
            <person name="Sisk P."/>
            <person name="Stolte C."/>
            <person name="Sykes S."/>
            <person name="Wortman J."/>
            <person name="Nusbaum C."/>
            <person name="Birren B."/>
        </authorList>
    </citation>
    <scope>NUCLEOTIDE SEQUENCE [LARGE SCALE GENOMIC DNA]</scope>
    <source>
        <strain evidence="2">ACC19a</strain>
    </source>
</reference>
<dbReference type="EMBL" id="AFZE01000006">
    <property type="protein sequence ID" value="EHL16068.1"/>
    <property type="molecule type" value="Genomic_DNA"/>
</dbReference>
<dbReference type="HOGENOM" id="CLU_3156010_0_0_9"/>
<protein>
    <submittedName>
        <fullName evidence="2">Uncharacterized protein</fullName>
    </submittedName>
</protein>
<dbReference type="Proteomes" id="UP000006437">
    <property type="component" value="Unassembled WGS sequence"/>
</dbReference>
<dbReference type="RefSeq" id="WP_009525723.1">
    <property type="nucleotide sequence ID" value="NZ_JH414555.1"/>
</dbReference>
<feature type="region of interest" description="Disordered" evidence="1">
    <location>
        <begin position="1"/>
        <end position="21"/>
    </location>
</feature>
<dbReference type="BioCyc" id="EBAC796937-HMP:GMGH-1498-MONOMER"/>
<sequence>MFRSKSSRETMRQMAKRTEKEGSLFRSRDFYKTVFTSEERDIGRLKTR</sequence>
<accession>G9WZ92</accession>
<proteinExistence type="predicted"/>
<evidence type="ECO:0000313" key="2">
    <source>
        <dbReference type="EMBL" id="EHL16068.1"/>
    </source>
</evidence>
<dbReference type="AlphaFoldDB" id="G9WZ92"/>
<gene>
    <name evidence="2" type="ORF">HMPREF9629_01493</name>
</gene>
<evidence type="ECO:0000256" key="1">
    <source>
        <dbReference type="SAM" id="MobiDB-lite"/>
    </source>
</evidence>
<name>G9WZ92_9FIRM</name>
<organism evidence="2">
    <name type="scientific">Peptoanaerobacter stomatis</name>
    <dbReference type="NCBI Taxonomy" id="796937"/>
    <lineage>
        <taxon>Bacteria</taxon>
        <taxon>Bacillati</taxon>
        <taxon>Bacillota</taxon>
        <taxon>Clostridia</taxon>
        <taxon>Peptostreptococcales</taxon>
        <taxon>Filifactoraceae</taxon>
        <taxon>Peptoanaerobacter</taxon>
    </lineage>
</organism>
<comment type="caution">
    <text evidence="2">The sequence shown here is derived from an EMBL/GenBank/DDBJ whole genome shotgun (WGS) entry which is preliminary data.</text>
</comment>